<keyword evidence="4" id="KW-1185">Reference proteome</keyword>
<evidence type="ECO:0000313" key="3">
    <source>
        <dbReference type="EMBL" id="KIW79971.1"/>
    </source>
</evidence>
<proteinExistence type="predicted"/>
<organism evidence="3 4">
    <name type="scientific">Fonsecaea pedrosoi CBS 271.37</name>
    <dbReference type="NCBI Taxonomy" id="1442368"/>
    <lineage>
        <taxon>Eukaryota</taxon>
        <taxon>Fungi</taxon>
        <taxon>Dikarya</taxon>
        <taxon>Ascomycota</taxon>
        <taxon>Pezizomycotina</taxon>
        <taxon>Eurotiomycetes</taxon>
        <taxon>Chaetothyriomycetidae</taxon>
        <taxon>Chaetothyriales</taxon>
        <taxon>Herpotrichiellaceae</taxon>
        <taxon>Fonsecaea</taxon>
    </lineage>
</organism>
<evidence type="ECO:0000256" key="1">
    <source>
        <dbReference type="SAM" id="MobiDB-lite"/>
    </source>
</evidence>
<keyword evidence="2" id="KW-0472">Membrane</keyword>
<dbReference type="GeneID" id="25306076"/>
<dbReference type="VEuPathDB" id="FungiDB:Z517_06586"/>
<dbReference type="EMBL" id="KN846972">
    <property type="protein sequence ID" value="KIW79971.1"/>
    <property type="molecule type" value="Genomic_DNA"/>
</dbReference>
<feature type="region of interest" description="Disordered" evidence="1">
    <location>
        <begin position="120"/>
        <end position="166"/>
    </location>
</feature>
<dbReference type="Proteomes" id="UP000053029">
    <property type="component" value="Unassembled WGS sequence"/>
</dbReference>
<name>A0A0D2DQC3_9EURO</name>
<protein>
    <submittedName>
        <fullName evidence="3">Uncharacterized protein</fullName>
    </submittedName>
</protein>
<accession>A0A0D2DQC3</accession>
<sequence>MGLPYSKEIHSAFEQVTPLVAAGFEVLQTTKNIAILLAVIQVVTVITLLLILLALMALLCTVNPDLDREREQLVTPAMQWIASWVLKYGGPAKTLLKIVFGVGVLISGYAVWQALVTGHTEPKSDEEQSEDTEGKTDDDQTKGQGKDAKDTNEKEAKNGKDGTKKK</sequence>
<feature type="transmembrane region" description="Helical" evidence="2">
    <location>
        <begin position="33"/>
        <end position="60"/>
    </location>
</feature>
<dbReference type="HOGENOM" id="CLU_129992_1_0_1"/>
<dbReference type="OrthoDB" id="3647at2759"/>
<reference evidence="3 4" key="1">
    <citation type="submission" date="2015-01" db="EMBL/GenBank/DDBJ databases">
        <title>The Genome Sequence of Fonsecaea pedrosoi CBS 271.37.</title>
        <authorList>
            <consortium name="The Broad Institute Genomics Platform"/>
            <person name="Cuomo C."/>
            <person name="de Hoog S."/>
            <person name="Gorbushina A."/>
            <person name="Stielow B."/>
            <person name="Teixiera M."/>
            <person name="Abouelleil A."/>
            <person name="Chapman S.B."/>
            <person name="Priest M."/>
            <person name="Young S.K."/>
            <person name="Wortman J."/>
            <person name="Nusbaum C."/>
            <person name="Birren B."/>
        </authorList>
    </citation>
    <scope>NUCLEOTIDE SEQUENCE [LARGE SCALE GENOMIC DNA]</scope>
    <source>
        <strain evidence="3 4">CBS 271.37</strain>
    </source>
</reference>
<dbReference type="RefSeq" id="XP_013283779.1">
    <property type="nucleotide sequence ID" value="XM_013428325.1"/>
</dbReference>
<evidence type="ECO:0000313" key="4">
    <source>
        <dbReference type="Proteomes" id="UP000053029"/>
    </source>
</evidence>
<dbReference type="AlphaFoldDB" id="A0A0D2DQC3"/>
<keyword evidence="2" id="KW-1133">Transmembrane helix</keyword>
<feature type="transmembrane region" description="Helical" evidence="2">
    <location>
        <begin position="95"/>
        <end position="115"/>
    </location>
</feature>
<gene>
    <name evidence="3" type="ORF">Z517_06586</name>
</gene>
<evidence type="ECO:0000256" key="2">
    <source>
        <dbReference type="SAM" id="Phobius"/>
    </source>
</evidence>
<keyword evidence="2" id="KW-0812">Transmembrane</keyword>